<feature type="binding site" evidence="4">
    <location>
        <position position="153"/>
    </location>
    <ligand>
        <name>Zn(2+)</name>
        <dbReference type="ChEBI" id="CHEBI:29105"/>
        <note>structural</note>
    </ligand>
</feature>
<feature type="domain" description="Guanylate kinase-like" evidence="5">
    <location>
        <begin position="1"/>
        <end position="213"/>
    </location>
</feature>
<dbReference type="PRINTS" id="PR00094">
    <property type="entry name" value="ADENYLTKNASE"/>
</dbReference>
<feature type="binding site" evidence="4">
    <location>
        <position position="31"/>
    </location>
    <ligand>
        <name>AMP</name>
        <dbReference type="ChEBI" id="CHEBI:456215"/>
    </ligand>
</feature>
<dbReference type="InterPro" id="IPR033690">
    <property type="entry name" value="Adenylat_kinase_CS"/>
</dbReference>
<keyword evidence="7" id="KW-1185">Reference proteome</keyword>
<comment type="domain">
    <text evidence="4">Consists of three domains, a large central CORE domain and two small peripheral domains, NMPbind and LID, which undergo movements during catalysis. The LID domain closes over the site of phosphoryl transfer upon ATP binding. Assembling and dissambling the active center during each catalytic cycle provides an effective means to prevent ATP hydrolysis. Some bacteria have evolved a zinc-coordinating structure that stabilizes the LID domain.</text>
</comment>
<dbReference type="HAMAP" id="MF_00235">
    <property type="entry name" value="Adenylate_kinase_Adk"/>
    <property type="match status" value="1"/>
</dbReference>
<feature type="binding site" evidence="4">
    <location>
        <begin position="10"/>
        <end position="15"/>
    </location>
    <ligand>
        <name>ATP</name>
        <dbReference type="ChEBI" id="CHEBI:30616"/>
    </ligand>
</feature>
<evidence type="ECO:0000256" key="3">
    <source>
        <dbReference type="ARBA" id="ARBA00022777"/>
    </source>
</evidence>
<dbReference type="SUPFAM" id="SSF52540">
    <property type="entry name" value="P-loop containing nucleoside triphosphate hydrolases"/>
    <property type="match status" value="1"/>
</dbReference>
<evidence type="ECO:0000259" key="5">
    <source>
        <dbReference type="PROSITE" id="PS50052"/>
    </source>
</evidence>
<keyword evidence="2 4" id="KW-0547">Nucleotide-binding</keyword>
<keyword evidence="1 4" id="KW-0808">Transferase</keyword>
<feature type="binding site" evidence="4">
    <location>
        <position position="171"/>
    </location>
    <ligand>
        <name>AMP</name>
        <dbReference type="ChEBI" id="CHEBI:456215"/>
    </ligand>
</feature>
<feature type="binding site" evidence="4">
    <location>
        <position position="199"/>
    </location>
    <ligand>
        <name>ATP</name>
        <dbReference type="ChEBI" id="CHEBI:30616"/>
    </ligand>
</feature>
<keyword evidence="4" id="KW-0963">Cytoplasm</keyword>
<evidence type="ECO:0000313" key="6">
    <source>
        <dbReference type="EMBL" id="XAT63228.1"/>
    </source>
</evidence>
<proteinExistence type="inferred from homology"/>
<feature type="binding site" evidence="4">
    <location>
        <begin position="57"/>
        <end position="59"/>
    </location>
    <ligand>
        <name>AMP</name>
        <dbReference type="ChEBI" id="CHEBI:456215"/>
    </ligand>
</feature>
<feature type="binding site" evidence="4">
    <location>
        <position position="92"/>
    </location>
    <ligand>
        <name>AMP</name>
        <dbReference type="ChEBI" id="CHEBI:456215"/>
    </ligand>
</feature>
<dbReference type="GeneID" id="90449657"/>
<dbReference type="GO" id="GO:0004017">
    <property type="term" value="F:AMP kinase activity"/>
    <property type="evidence" value="ECO:0007669"/>
    <property type="project" value="UniProtKB-EC"/>
</dbReference>
<dbReference type="EMBL" id="CP087714">
    <property type="protein sequence ID" value="XAT63228.1"/>
    <property type="molecule type" value="Genomic_DNA"/>
</dbReference>
<reference evidence="6 7" key="1">
    <citation type="submission" date="2021-11" db="EMBL/GenBank/DDBJ databases">
        <title>Whole genome of Geoglobus acetivorans.</title>
        <authorList>
            <person name="Liu D."/>
        </authorList>
    </citation>
    <scope>NUCLEOTIDE SEQUENCE [LARGE SCALE GENOMIC DNA]</scope>
    <source>
        <strain evidence="6 7">SBH6</strain>
    </source>
</reference>
<dbReference type="EC" id="2.7.4.3" evidence="4"/>
<comment type="subunit">
    <text evidence="4">Monomer.</text>
</comment>
<dbReference type="InterPro" id="IPR007862">
    <property type="entry name" value="Adenylate_kinase_lid-dom"/>
</dbReference>
<comment type="pathway">
    <text evidence="4">Purine metabolism; AMP biosynthesis via salvage pathway; AMP from ADP: step 1/1.</text>
</comment>
<feature type="binding site" evidence="4">
    <location>
        <begin position="85"/>
        <end position="88"/>
    </location>
    <ligand>
        <name>AMP</name>
        <dbReference type="ChEBI" id="CHEBI:456215"/>
    </ligand>
</feature>
<gene>
    <name evidence="4" type="primary">adk</name>
    <name evidence="6" type="ORF">LPQ35_08170</name>
</gene>
<feature type="binding site" evidence="4">
    <location>
        <position position="127"/>
    </location>
    <ligand>
        <name>ATP</name>
        <dbReference type="ChEBI" id="CHEBI:30616"/>
    </ligand>
</feature>
<dbReference type="Pfam" id="PF00406">
    <property type="entry name" value="ADK"/>
    <property type="match status" value="1"/>
</dbReference>
<keyword evidence="4" id="KW-0067">ATP-binding</keyword>
<feature type="binding site" evidence="4">
    <location>
        <position position="150"/>
    </location>
    <ligand>
        <name>Zn(2+)</name>
        <dbReference type="ChEBI" id="CHEBI:29105"/>
        <note>structural</note>
    </ligand>
</feature>
<evidence type="ECO:0000313" key="7">
    <source>
        <dbReference type="Proteomes" id="UP001492541"/>
    </source>
</evidence>
<keyword evidence="4" id="KW-0479">Metal-binding</keyword>
<dbReference type="NCBIfam" id="TIGR01351">
    <property type="entry name" value="adk"/>
    <property type="match status" value="1"/>
</dbReference>
<sequence length="217" mass="24377">MNLILLGPPGAGKGTQAKRIVEKYGIPQISTGDMLRDAVAKGTELGKKAKEYMDKGELVPDEVVIGIVKERLMQPDCENGFILDGFPRTINQAEALDDILDEMNRKIDAVINIAVPDEEILKRIVYRRICKECGAVYNLIYSPPKVDGKCDKCGGDLYQRDDDKEETVKERLRVYREQTAPLIDYYSRKGSLQNVDGTKNIEEVWSQIVALLEGIKE</sequence>
<feature type="binding site" evidence="4">
    <location>
        <position position="160"/>
    </location>
    <ligand>
        <name>AMP</name>
        <dbReference type="ChEBI" id="CHEBI:456215"/>
    </ligand>
</feature>
<dbReference type="PANTHER" id="PTHR23359">
    <property type="entry name" value="NUCLEOTIDE KINASE"/>
    <property type="match status" value="1"/>
</dbReference>
<dbReference type="Gene3D" id="3.40.50.300">
    <property type="entry name" value="P-loop containing nucleotide triphosphate hydrolases"/>
    <property type="match status" value="1"/>
</dbReference>
<dbReference type="PROSITE" id="PS00113">
    <property type="entry name" value="ADENYLATE_KINASE"/>
    <property type="match status" value="1"/>
</dbReference>
<feature type="binding site" evidence="4">
    <location>
        <position position="130"/>
    </location>
    <ligand>
        <name>Zn(2+)</name>
        <dbReference type="ChEBI" id="CHEBI:29105"/>
        <note>structural</note>
    </ligand>
</feature>
<accession>A0ABZ3H2M8</accession>
<protein>
    <recommendedName>
        <fullName evidence="4">Adenylate kinase</fullName>
        <shortName evidence="4">AK</shortName>
        <ecNumber evidence="4">2.7.4.3</ecNumber>
    </recommendedName>
    <alternativeName>
        <fullName evidence="4">ATP-AMP transphosphorylase</fullName>
    </alternativeName>
    <alternativeName>
        <fullName evidence="4">ATP:AMP phosphotransferase</fullName>
    </alternativeName>
    <alternativeName>
        <fullName evidence="4">Adenylate monophosphate kinase</fullName>
    </alternativeName>
</protein>
<comment type="subcellular location">
    <subcellularLocation>
        <location evidence="4">Cytoplasm</location>
    </subcellularLocation>
</comment>
<feature type="binding site" evidence="4">
    <location>
        <position position="36"/>
    </location>
    <ligand>
        <name>AMP</name>
        <dbReference type="ChEBI" id="CHEBI:456215"/>
    </ligand>
</feature>
<feature type="binding site" evidence="4">
    <location>
        <begin position="136"/>
        <end position="137"/>
    </location>
    <ligand>
        <name>ATP</name>
        <dbReference type="ChEBI" id="CHEBI:30616"/>
    </ligand>
</feature>
<comment type="function">
    <text evidence="4">Catalyzes the reversible transfer of the terminal phosphate group between ATP and AMP. Plays an important role in cellular energy homeostasis and in adenine nucleotide metabolism.</text>
</comment>
<dbReference type="InterPro" id="IPR006259">
    <property type="entry name" value="Adenyl_kin_sub"/>
</dbReference>
<dbReference type="CDD" id="cd01428">
    <property type="entry name" value="ADK"/>
    <property type="match status" value="1"/>
</dbReference>
<dbReference type="NCBIfam" id="NF001380">
    <property type="entry name" value="PRK00279.1-2"/>
    <property type="match status" value="1"/>
</dbReference>
<feature type="binding site" evidence="4">
    <location>
        <position position="133"/>
    </location>
    <ligand>
        <name>Zn(2+)</name>
        <dbReference type="ChEBI" id="CHEBI:29105"/>
        <note>structural</note>
    </ligand>
</feature>
<name>A0ABZ3H2M8_GEOAI</name>
<dbReference type="InterPro" id="IPR027417">
    <property type="entry name" value="P-loop_NTPase"/>
</dbReference>
<dbReference type="Pfam" id="PF05191">
    <property type="entry name" value="ADK_lid"/>
    <property type="match status" value="1"/>
</dbReference>
<keyword evidence="3 4" id="KW-0418">Kinase</keyword>
<evidence type="ECO:0000256" key="1">
    <source>
        <dbReference type="ARBA" id="ARBA00022679"/>
    </source>
</evidence>
<evidence type="ECO:0000256" key="2">
    <source>
        <dbReference type="ARBA" id="ARBA00022741"/>
    </source>
</evidence>
<feature type="region of interest" description="NMP" evidence="4">
    <location>
        <begin position="30"/>
        <end position="59"/>
    </location>
</feature>
<dbReference type="InterPro" id="IPR000850">
    <property type="entry name" value="Adenylat/UMP-CMP_kin"/>
</dbReference>
<dbReference type="InterPro" id="IPR008144">
    <property type="entry name" value="Guanylate_kin-like_dom"/>
</dbReference>
<dbReference type="NCBIfam" id="NF001379">
    <property type="entry name" value="PRK00279.1-1"/>
    <property type="match status" value="1"/>
</dbReference>
<comment type="catalytic activity">
    <reaction evidence="4">
        <text>AMP + ATP = 2 ADP</text>
        <dbReference type="Rhea" id="RHEA:12973"/>
        <dbReference type="ChEBI" id="CHEBI:30616"/>
        <dbReference type="ChEBI" id="CHEBI:456215"/>
        <dbReference type="ChEBI" id="CHEBI:456216"/>
        <dbReference type="EC" id="2.7.4.3"/>
    </reaction>
</comment>
<organism evidence="6 7">
    <name type="scientific">Geoglobus acetivorans</name>
    <dbReference type="NCBI Taxonomy" id="565033"/>
    <lineage>
        <taxon>Archaea</taxon>
        <taxon>Methanobacteriati</taxon>
        <taxon>Methanobacteriota</taxon>
        <taxon>Archaeoglobi</taxon>
        <taxon>Archaeoglobales</taxon>
        <taxon>Archaeoglobaceae</taxon>
        <taxon>Geoglobus</taxon>
    </lineage>
</organism>
<dbReference type="Proteomes" id="UP001492541">
    <property type="component" value="Chromosome"/>
</dbReference>
<evidence type="ECO:0000256" key="4">
    <source>
        <dbReference type="HAMAP-Rule" id="MF_00235"/>
    </source>
</evidence>
<keyword evidence="4" id="KW-0862">Zinc</keyword>
<dbReference type="NCBIfam" id="NF001381">
    <property type="entry name" value="PRK00279.1-3"/>
    <property type="match status" value="1"/>
</dbReference>
<dbReference type="RefSeq" id="WP_193808294.1">
    <property type="nucleotide sequence ID" value="NZ_CP087714.1"/>
</dbReference>
<keyword evidence="4" id="KW-0545">Nucleotide biosynthesis</keyword>
<dbReference type="NCBIfam" id="NF011100">
    <property type="entry name" value="PRK14527.1"/>
    <property type="match status" value="1"/>
</dbReference>
<dbReference type="NCBIfam" id="NF001386">
    <property type="entry name" value="PRK00279.2-4"/>
    <property type="match status" value="1"/>
</dbReference>
<comment type="similarity">
    <text evidence="4">Belongs to the adenylate kinase family.</text>
</comment>
<dbReference type="NCBIfam" id="NF011105">
    <property type="entry name" value="PRK14532.1"/>
    <property type="match status" value="1"/>
</dbReference>
<feature type="region of interest" description="LID" evidence="4">
    <location>
        <begin position="126"/>
        <end position="163"/>
    </location>
</feature>
<dbReference type="PROSITE" id="PS50052">
    <property type="entry name" value="GUANYLATE_KINASE_2"/>
    <property type="match status" value="1"/>
</dbReference>